<keyword evidence="1" id="KW-0812">Transmembrane</keyword>
<name>A0A0F6WE14_9CAUD</name>
<dbReference type="Proteomes" id="UP000203101">
    <property type="component" value="Segment"/>
</dbReference>
<evidence type="ECO:0000256" key="1">
    <source>
        <dbReference type="SAM" id="Phobius"/>
    </source>
</evidence>
<organism evidence="2 3">
    <name type="scientific">Mycobacterium phage Vincenzo</name>
    <dbReference type="NCBI Taxonomy" id="1647301"/>
    <lineage>
        <taxon>Viruses</taxon>
        <taxon>Duplodnaviria</taxon>
        <taxon>Heunggongvirae</taxon>
        <taxon>Uroviricota</taxon>
        <taxon>Caudoviricetes</taxon>
        <taxon>Bclasvirinae</taxon>
        <taxon>Coopervirus</taxon>
        <taxon>Coopervirus vincenzo</taxon>
    </lineage>
</organism>
<reference evidence="2 3" key="1">
    <citation type="journal article" date="2015" name="Genome Announc.">
        <title>Genome Sequences of Mycobacteriophages AlanGrant, Baee, Corofin, OrangeOswald, and Vincenzo, New Members of Cluster B.</title>
        <authorList>
            <person name="Pope W.H."/>
            <person name="Carbonara M.E."/>
            <person name="Cioffi H.M."/>
            <person name="Cruz T."/>
            <person name="Dang B.Q."/>
            <person name="Doyle A.N."/>
            <person name="Fan O.H."/>
            <person name="Gallagher M."/>
            <person name="Gentile G.M."/>
            <person name="German B.A."/>
            <person name="Farrell M.E."/>
            <person name="Gerwig M."/>
            <person name="Hunter K.L."/>
            <person name="Lefever V.E."/>
            <person name="Marfisi N.A."/>
            <person name="McDonnell J.E."/>
            <person name="Monga J.K."/>
            <person name="Quiroz K.G."/>
            <person name="Pong A.C."/>
            <person name="Rimple P.A."/>
            <person name="Situ M."/>
            <person name="Sohnen P.C."/>
            <person name="Stockinger A.N."/>
            <person name="Thompson P.K."/>
            <person name="Torchio N.M."/>
            <person name="Toner C.L."/>
            <person name="Ulbrich M.C."/>
            <person name="Vohra N.I."/>
            <person name="Zakir A."/>
            <person name="Adkins N.L."/>
            <person name="Brown B.R."/>
            <person name="Churilla B.M."/>
            <person name="Kramer Z.J."/>
            <person name="Lapin J.S."/>
            <person name="Montgomery M.T."/>
            <person name="Prout A.K."/>
            <person name="Grubb S.R."/>
            <person name="Warner M.H."/>
            <person name="Bowman C.A."/>
            <person name="Russell D.A."/>
            <person name="Hatfull G.F."/>
        </authorList>
    </citation>
    <scope>NUCLEOTIDE SEQUENCE [LARGE SCALE GENOMIC DNA]</scope>
</reference>
<keyword evidence="1" id="KW-0472">Membrane</keyword>
<keyword evidence="3" id="KW-1185">Reference proteome</keyword>
<sequence length="162" mass="17164">MAPLSRIVVTTLVGSTIGVLLATTVLGAVMDLRSAVIGGCLALVVNVLIKHRLDVRQAHVLATQPAVMDPATEVAPGTVMVALVAAWGARPWWAPWRACHTDHLTLAETTVDRPLVMPVRTAVTYDGRFVVHDGAGVLMEVGDSWADQVQPGATVTTVVRTK</sequence>
<dbReference type="RefSeq" id="YP_009210938.1">
    <property type="nucleotide sequence ID" value="NC_028934.1"/>
</dbReference>
<dbReference type="GeneID" id="26637385"/>
<proteinExistence type="predicted"/>
<keyword evidence="1" id="KW-1133">Transmembrane helix</keyword>
<dbReference type="EMBL" id="KR080194">
    <property type="protein sequence ID" value="AKF14344.1"/>
    <property type="molecule type" value="Genomic_DNA"/>
</dbReference>
<protein>
    <submittedName>
        <fullName evidence="2">Uncharacterized protein</fullName>
    </submittedName>
</protein>
<evidence type="ECO:0000313" key="2">
    <source>
        <dbReference type="EMBL" id="AKF14344.1"/>
    </source>
</evidence>
<feature type="transmembrane region" description="Helical" evidence="1">
    <location>
        <begin position="32"/>
        <end position="49"/>
    </location>
</feature>
<accession>A0A0F6WE14</accession>
<gene>
    <name evidence="2" type="primary">82</name>
    <name evidence="2" type="ORF">SEA_VINCENZO_82</name>
</gene>
<dbReference type="KEGG" id="vg:26637385"/>
<dbReference type="OrthoDB" id="14932at10239"/>
<evidence type="ECO:0000313" key="3">
    <source>
        <dbReference type="Proteomes" id="UP000203101"/>
    </source>
</evidence>
<feature type="transmembrane region" description="Helical" evidence="1">
    <location>
        <begin position="7"/>
        <end position="26"/>
    </location>
</feature>